<dbReference type="AlphaFoldDB" id="A0A558HUJ3"/>
<dbReference type="STRING" id="553385.GCA_000591415_02009"/>
<evidence type="ECO:0000259" key="2">
    <source>
        <dbReference type="PROSITE" id="PS51707"/>
    </source>
</evidence>
<organism evidence="3 4">
    <name type="scientific">Cobetia crustatorum</name>
    <dbReference type="NCBI Taxonomy" id="553385"/>
    <lineage>
        <taxon>Bacteria</taxon>
        <taxon>Pseudomonadati</taxon>
        <taxon>Pseudomonadota</taxon>
        <taxon>Gammaproteobacteria</taxon>
        <taxon>Oceanospirillales</taxon>
        <taxon>Halomonadaceae</taxon>
        <taxon>Cobetia</taxon>
    </lineage>
</organism>
<dbReference type="PROSITE" id="PS51707">
    <property type="entry name" value="CYTH"/>
    <property type="match status" value="1"/>
</dbReference>
<dbReference type="OrthoDB" id="3034217at2"/>
<accession>A0A558HUJ3</accession>
<comment type="caution">
    <text evidence="3">The sequence shown here is derived from an EMBL/GenBank/DDBJ whole genome shotgun (WGS) entry which is preliminary data.</text>
</comment>
<name>A0A558HUJ3_9GAMM</name>
<feature type="domain" description="CYTH" evidence="2">
    <location>
        <begin position="35"/>
        <end position="262"/>
    </location>
</feature>
<dbReference type="Pfam" id="PF01928">
    <property type="entry name" value="CYTH"/>
    <property type="match status" value="1"/>
</dbReference>
<dbReference type="Proteomes" id="UP000319941">
    <property type="component" value="Unassembled WGS sequence"/>
</dbReference>
<gene>
    <name evidence="3" type="ORF">FQP86_03700</name>
</gene>
<dbReference type="InterPro" id="IPR023577">
    <property type="entry name" value="CYTH_domain"/>
</dbReference>
<dbReference type="SUPFAM" id="SSF55154">
    <property type="entry name" value="CYTH-like phosphatases"/>
    <property type="match status" value="1"/>
</dbReference>
<evidence type="ECO:0000256" key="1">
    <source>
        <dbReference type="SAM" id="MobiDB-lite"/>
    </source>
</evidence>
<evidence type="ECO:0000313" key="3">
    <source>
        <dbReference type="EMBL" id="TVU72784.1"/>
    </source>
</evidence>
<dbReference type="Gene3D" id="2.40.320.10">
    <property type="entry name" value="Hypothetical Protein Pfu-838710-001"/>
    <property type="match status" value="1"/>
</dbReference>
<dbReference type="CDD" id="cd07756">
    <property type="entry name" value="CYTH-like_Pase_CHAD"/>
    <property type="match status" value="1"/>
</dbReference>
<feature type="compositionally biased region" description="Polar residues" evidence="1">
    <location>
        <begin position="101"/>
        <end position="117"/>
    </location>
</feature>
<dbReference type="EMBL" id="VNFH01000002">
    <property type="protein sequence ID" value="TVU72784.1"/>
    <property type="molecule type" value="Genomic_DNA"/>
</dbReference>
<sequence>MFIRQRIIARLLGSGLPSAPPIFFSIVCLRSPVMAQEIELKLALSQPVVDRLSLLETLSSIPELTGLTPKRRWLANTYFDTPEHALERARMALRLRRSGTDADSSAPLRQTLKTSGESHGGLHSRGEWEWALPEDQATLDLDGLRALPPLQALNETSREQLLHALSPTFSTDFERHAWQIEVAVAGGSVGVELALDLGAVKVEGREVAIQELELELTGNDQLPIESREAVLWTLADALASRLALRPADASKAQRGAALRDNDWHERSLDTTDPRALLAAAIDALDAHADRQSQDGERWLAHALAAVSALASRLAASQHHGHIHAVALVEALEQSTGTETTWATLAFGQHSLSLLAALRD</sequence>
<dbReference type="SMART" id="SM01118">
    <property type="entry name" value="CYTH"/>
    <property type="match status" value="1"/>
</dbReference>
<dbReference type="InterPro" id="IPR039013">
    <property type="entry name" value="YgiF"/>
</dbReference>
<dbReference type="GO" id="GO:0050355">
    <property type="term" value="F:inorganic triphosphate phosphatase activity"/>
    <property type="evidence" value="ECO:0007669"/>
    <property type="project" value="InterPro"/>
</dbReference>
<dbReference type="PANTHER" id="PTHR39569:SF1">
    <property type="entry name" value="INORGANIC TRIPHOSPHATASE"/>
    <property type="match status" value="1"/>
</dbReference>
<feature type="region of interest" description="Disordered" evidence="1">
    <location>
        <begin position="98"/>
        <end position="125"/>
    </location>
</feature>
<protein>
    <submittedName>
        <fullName evidence="3">CYTH domain-containing protein</fullName>
    </submittedName>
</protein>
<reference evidence="3 4" key="1">
    <citation type="submission" date="2019-07" db="EMBL/GenBank/DDBJ databases">
        <title>Diversity of Bacteria from Kongsfjorden, Arctic.</title>
        <authorList>
            <person name="Yu Y."/>
        </authorList>
    </citation>
    <scope>NUCLEOTIDE SEQUENCE [LARGE SCALE GENOMIC DNA]</scope>
    <source>
        <strain evidence="3 4">SM1923</strain>
    </source>
</reference>
<dbReference type="GO" id="GO:0046872">
    <property type="term" value="F:metal ion binding"/>
    <property type="evidence" value="ECO:0007669"/>
    <property type="project" value="TreeGrafter"/>
</dbReference>
<dbReference type="InterPro" id="IPR033469">
    <property type="entry name" value="CYTH-like_dom_sf"/>
</dbReference>
<dbReference type="PANTHER" id="PTHR39569">
    <property type="entry name" value="INORGANIC TRIPHOSPHATASE"/>
    <property type="match status" value="1"/>
</dbReference>
<evidence type="ECO:0000313" key="4">
    <source>
        <dbReference type="Proteomes" id="UP000319941"/>
    </source>
</evidence>
<keyword evidence="4" id="KW-1185">Reference proteome</keyword>
<proteinExistence type="predicted"/>